<dbReference type="Proteomes" id="UP001055811">
    <property type="component" value="Linkage Group LG01"/>
</dbReference>
<dbReference type="EMBL" id="CM042009">
    <property type="protein sequence ID" value="KAI3792673.1"/>
    <property type="molecule type" value="Genomic_DNA"/>
</dbReference>
<reference evidence="1 2" key="2">
    <citation type="journal article" date="2022" name="Mol. Ecol. Resour.">
        <title>The genomes of chicory, endive, great burdock and yacon provide insights into Asteraceae paleo-polyploidization history and plant inulin production.</title>
        <authorList>
            <person name="Fan W."/>
            <person name="Wang S."/>
            <person name="Wang H."/>
            <person name="Wang A."/>
            <person name="Jiang F."/>
            <person name="Liu H."/>
            <person name="Zhao H."/>
            <person name="Xu D."/>
            <person name="Zhang Y."/>
        </authorList>
    </citation>
    <scope>NUCLEOTIDE SEQUENCE [LARGE SCALE GENOMIC DNA]</scope>
    <source>
        <strain evidence="2">cv. Punajuju</strain>
        <tissue evidence="1">Leaves</tissue>
    </source>
</reference>
<sequence>MTYSLDQHNIGRITCSSVYGPLTGLDHKIFFDQLPSLVPFSRSDILGDRLYSSSVQKPVFIKSVSISDPSISPEISSYDKPFKMRCSNQLERDQINIMLHIMQFLSDVCKEPA</sequence>
<name>A0ACB9HB46_CICIN</name>
<reference evidence="2" key="1">
    <citation type="journal article" date="2022" name="Mol. Ecol. Resour.">
        <title>The genomes of chicory, endive, great burdock and yacon provide insights into Asteraceae palaeo-polyploidization history and plant inulin production.</title>
        <authorList>
            <person name="Fan W."/>
            <person name="Wang S."/>
            <person name="Wang H."/>
            <person name="Wang A."/>
            <person name="Jiang F."/>
            <person name="Liu H."/>
            <person name="Zhao H."/>
            <person name="Xu D."/>
            <person name="Zhang Y."/>
        </authorList>
    </citation>
    <scope>NUCLEOTIDE SEQUENCE [LARGE SCALE GENOMIC DNA]</scope>
    <source>
        <strain evidence="2">cv. Punajuju</strain>
    </source>
</reference>
<organism evidence="1 2">
    <name type="scientific">Cichorium intybus</name>
    <name type="common">Chicory</name>
    <dbReference type="NCBI Taxonomy" id="13427"/>
    <lineage>
        <taxon>Eukaryota</taxon>
        <taxon>Viridiplantae</taxon>
        <taxon>Streptophyta</taxon>
        <taxon>Embryophyta</taxon>
        <taxon>Tracheophyta</taxon>
        <taxon>Spermatophyta</taxon>
        <taxon>Magnoliopsida</taxon>
        <taxon>eudicotyledons</taxon>
        <taxon>Gunneridae</taxon>
        <taxon>Pentapetalae</taxon>
        <taxon>asterids</taxon>
        <taxon>campanulids</taxon>
        <taxon>Asterales</taxon>
        <taxon>Asteraceae</taxon>
        <taxon>Cichorioideae</taxon>
        <taxon>Cichorieae</taxon>
        <taxon>Cichoriinae</taxon>
        <taxon>Cichorium</taxon>
    </lineage>
</organism>
<protein>
    <submittedName>
        <fullName evidence="1">Uncharacterized protein</fullName>
    </submittedName>
</protein>
<evidence type="ECO:0000313" key="1">
    <source>
        <dbReference type="EMBL" id="KAI3792673.1"/>
    </source>
</evidence>
<accession>A0ACB9HB46</accession>
<evidence type="ECO:0000313" key="2">
    <source>
        <dbReference type="Proteomes" id="UP001055811"/>
    </source>
</evidence>
<proteinExistence type="predicted"/>
<gene>
    <name evidence="1" type="ORF">L2E82_06561</name>
</gene>
<comment type="caution">
    <text evidence="1">The sequence shown here is derived from an EMBL/GenBank/DDBJ whole genome shotgun (WGS) entry which is preliminary data.</text>
</comment>
<keyword evidence="2" id="KW-1185">Reference proteome</keyword>